<proteinExistence type="predicted"/>
<dbReference type="AlphaFoldDB" id="A0A7J5AK20"/>
<evidence type="ECO:0000313" key="2">
    <source>
        <dbReference type="Proteomes" id="UP000490922"/>
    </source>
</evidence>
<comment type="caution">
    <text evidence="1">The sequence shown here is derived from an EMBL/GenBank/DDBJ whole genome shotgun (WGS) entry which is preliminary data.</text>
</comment>
<evidence type="ECO:0000313" key="1">
    <source>
        <dbReference type="EMBL" id="KAB1157944.1"/>
    </source>
</evidence>
<gene>
    <name evidence="1" type="ORF">F6464_02350</name>
</gene>
<protein>
    <submittedName>
        <fullName evidence="1">Uncharacterized protein</fullName>
    </submittedName>
</protein>
<dbReference type="RefSeq" id="WP_151106137.1">
    <property type="nucleotide sequence ID" value="NZ_WAEM01000001.1"/>
</dbReference>
<organism evidence="1 2">
    <name type="scientific">Flavobacterium luteum</name>
    <dbReference type="NCBI Taxonomy" id="2026654"/>
    <lineage>
        <taxon>Bacteria</taxon>
        <taxon>Pseudomonadati</taxon>
        <taxon>Bacteroidota</taxon>
        <taxon>Flavobacteriia</taxon>
        <taxon>Flavobacteriales</taxon>
        <taxon>Flavobacteriaceae</taxon>
        <taxon>Flavobacterium</taxon>
    </lineage>
</organism>
<keyword evidence="2" id="KW-1185">Reference proteome</keyword>
<reference evidence="1 2" key="1">
    <citation type="submission" date="2019-09" db="EMBL/GenBank/DDBJ databases">
        <title>Flavobacterium sp. nov., isolated from glacier ice.</title>
        <authorList>
            <person name="Liu Q."/>
        </authorList>
    </citation>
    <scope>NUCLEOTIDE SEQUENCE [LARGE SCALE GENOMIC DNA]</scope>
    <source>
        <strain evidence="1 2">NBRC 112527</strain>
    </source>
</reference>
<dbReference type="Proteomes" id="UP000490922">
    <property type="component" value="Unassembled WGS sequence"/>
</dbReference>
<name>A0A7J5AK20_9FLAO</name>
<sequence length="167" mass="19641">MQKLPDIGDVVMIKKNNTIWADEKDCFIISRLDKYNIPIEIIALTKSKLHQVGDIIKNKKLIPYIYPVKLNAAYLINKVSLLMVNNKFESLPIVHFLGNNRTIEFVCYEGKMVSNVEFEFFQFPNNLLQGRLVFHLTQPPEKKWNFNFIIEQFKNSSFFNKLNQILQ</sequence>
<dbReference type="EMBL" id="WAEM01000001">
    <property type="protein sequence ID" value="KAB1157944.1"/>
    <property type="molecule type" value="Genomic_DNA"/>
</dbReference>
<accession>A0A7J5AK20</accession>